<dbReference type="PANTHER" id="PTHR23031:SF6">
    <property type="entry name" value="RHOPHILIN-1"/>
    <property type="match status" value="1"/>
</dbReference>
<evidence type="ECO:0000313" key="3">
    <source>
        <dbReference type="RefSeq" id="XP_020982194.1"/>
    </source>
</evidence>
<dbReference type="KEGG" id="adu:110273400"/>
<dbReference type="Gene3D" id="1.25.40.280">
    <property type="entry name" value="alix/aip1 like domains"/>
    <property type="match status" value="1"/>
</dbReference>
<evidence type="ECO:0000259" key="1">
    <source>
        <dbReference type="PROSITE" id="PS51180"/>
    </source>
</evidence>
<dbReference type="Pfam" id="PF03097">
    <property type="entry name" value="BRO1"/>
    <property type="match status" value="1"/>
</dbReference>
<name>A0A6P5MA55_ARADU</name>
<reference evidence="2" key="1">
    <citation type="journal article" date="2016" name="Nat. Genet.">
        <title>The genome sequences of Arachis duranensis and Arachis ipaensis, the diploid ancestors of cultivated peanut.</title>
        <authorList>
            <person name="Bertioli D.J."/>
            <person name="Cannon S.B."/>
            <person name="Froenicke L."/>
            <person name="Huang G."/>
            <person name="Farmer A.D."/>
            <person name="Cannon E.K."/>
            <person name="Liu X."/>
            <person name="Gao D."/>
            <person name="Clevenger J."/>
            <person name="Dash S."/>
            <person name="Ren L."/>
            <person name="Moretzsohn M.C."/>
            <person name="Shirasawa K."/>
            <person name="Huang W."/>
            <person name="Vidigal B."/>
            <person name="Abernathy B."/>
            <person name="Chu Y."/>
            <person name="Niederhuth C.E."/>
            <person name="Umale P."/>
            <person name="Araujo A.C."/>
            <person name="Kozik A."/>
            <person name="Kim K.D."/>
            <person name="Burow M.D."/>
            <person name="Varshney R.K."/>
            <person name="Wang X."/>
            <person name="Zhang X."/>
            <person name="Barkley N."/>
            <person name="Guimaraes P.M."/>
            <person name="Isobe S."/>
            <person name="Guo B."/>
            <person name="Liao B."/>
            <person name="Stalker H.T."/>
            <person name="Schmitz R.J."/>
            <person name="Scheffler B.E."/>
            <person name="Leal-Bertioli S.C."/>
            <person name="Xun X."/>
            <person name="Jackson S.A."/>
            <person name="Michelmore R."/>
            <person name="Ozias-Akins P."/>
        </authorList>
    </citation>
    <scope>NUCLEOTIDE SEQUENCE [LARGE SCALE GENOMIC DNA]</scope>
    <source>
        <strain evidence="2">cv. V14167</strain>
    </source>
</reference>
<keyword evidence="2" id="KW-1185">Reference proteome</keyword>
<dbReference type="InterPro" id="IPR047138">
    <property type="entry name" value="RHPN1_2"/>
</dbReference>
<dbReference type="RefSeq" id="XP_020982194.1">
    <property type="nucleotide sequence ID" value="XM_021126535.2"/>
</dbReference>
<evidence type="ECO:0000313" key="2">
    <source>
        <dbReference type="Proteomes" id="UP000515211"/>
    </source>
</evidence>
<dbReference type="Proteomes" id="UP000515211">
    <property type="component" value="Chromosome 6"/>
</dbReference>
<proteinExistence type="predicted"/>
<dbReference type="PANTHER" id="PTHR23031">
    <property type="entry name" value="RHOPHILIN"/>
    <property type="match status" value="1"/>
</dbReference>
<dbReference type="InterPro" id="IPR038499">
    <property type="entry name" value="BRO1_sf"/>
</dbReference>
<dbReference type="InterPro" id="IPR004328">
    <property type="entry name" value="BRO1_dom"/>
</dbReference>
<accession>A0A6P5MA55</accession>
<sequence length="202" mass="22850">MVEPLFTSLSSDADPIVFVWYDAFNPEHEDGVSSQRNAIRLEKAAVLFNLGAICSQIGASCDRTTALGRHLVMESFKVAANFFSNLRKVFAKRVVSATLDLTVLFAEFLHHLFSAQASELELQLQLNKNDASYAFQQHRCALAFSSVYKLYDRAYGLIPPDSAARKHVYSFDQTWVTHLYQKVTFFQAEARQRQSSILPESE</sequence>
<dbReference type="PROSITE" id="PS51180">
    <property type="entry name" value="BRO1"/>
    <property type="match status" value="1"/>
</dbReference>
<dbReference type="GeneID" id="110273400"/>
<organism evidence="2 3">
    <name type="scientific">Arachis duranensis</name>
    <name type="common">Wild peanut</name>
    <dbReference type="NCBI Taxonomy" id="130453"/>
    <lineage>
        <taxon>Eukaryota</taxon>
        <taxon>Viridiplantae</taxon>
        <taxon>Streptophyta</taxon>
        <taxon>Embryophyta</taxon>
        <taxon>Tracheophyta</taxon>
        <taxon>Spermatophyta</taxon>
        <taxon>Magnoliopsida</taxon>
        <taxon>eudicotyledons</taxon>
        <taxon>Gunneridae</taxon>
        <taxon>Pentapetalae</taxon>
        <taxon>rosids</taxon>
        <taxon>fabids</taxon>
        <taxon>Fabales</taxon>
        <taxon>Fabaceae</taxon>
        <taxon>Papilionoideae</taxon>
        <taxon>50 kb inversion clade</taxon>
        <taxon>dalbergioids sensu lato</taxon>
        <taxon>Dalbergieae</taxon>
        <taxon>Pterocarpus clade</taxon>
        <taxon>Arachis</taxon>
    </lineage>
</organism>
<dbReference type="AlphaFoldDB" id="A0A6P5MA55"/>
<dbReference type="GO" id="GO:0051497">
    <property type="term" value="P:negative regulation of stress fiber assembly"/>
    <property type="evidence" value="ECO:0007669"/>
    <property type="project" value="TreeGrafter"/>
</dbReference>
<protein>
    <submittedName>
        <fullName evidence="3">Vacuolar-sorting protein BRO1-like</fullName>
    </submittedName>
</protein>
<reference evidence="3" key="2">
    <citation type="submission" date="2025-08" db="UniProtKB">
        <authorList>
            <consortium name="RefSeq"/>
        </authorList>
    </citation>
    <scope>IDENTIFICATION</scope>
    <source>
        <tissue evidence="3">Whole plant</tissue>
    </source>
</reference>
<feature type="domain" description="BRO1" evidence="1">
    <location>
        <begin position="1"/>
        <end position="202"/>
    </location>
</feature>
<gene>
    <name evidence="3" type="primary">LOC110273400</name>
</gene>